<evidence type="ECO:0000256" key="1">
    <source>
        <dbReference type="SAM" id="Phobius"/>
    </source>
</evidence>
<dbReference type="EMBL" id="SGBC01000001">
    <property type="protein sequence ID" value="RZD16739.1"/>
    <property type="molecule type" value="Genomic_DNA"/>
</dbReference>
<protein>
    <submittedName>
        <fullName evidence="2">Uncharacterized protein</fullName>
    </submittedName>
</protein>
<reference evidence="2 3" key="1">
    <citation type="journal article" date="2019" name="ISME J.">
        <title>Insights into ecological role of a new deltaproteobacterial order Candidatus Acidulodesulfobacterales by metagenomics and metatranscriptomics.</title>
        <authorList>
            <person name="Tan S."/>
            <person name="Liu J."/>
            <person name="Fang Y."/>
            <person name="Hedlund B.P."/>
            <person name="Lian Z.H."/>
            <person name="Huang L.Y."/>
            <person name="Li J.T."/>
            <person name="Huang L.N."/>
            <person name="Li W.J."/>
            <person name="Jiang H.C."/>
            <person name="Dong H.L."/>
            <person name="Shu W.S."/>
        </authorList>
    </citation>
    <scope>NUCLEOTIDE SEQUENCE [LARGE SCALE GENOMIC DNA]</scope>
    <source>
        <strain evidence="2">AP2</strain>
    </source>
</reference>
<name>A0A519BHL0_ACIG2</name>
<accession>A0A519BHL0</accession>
<sequence>MNPYTYAMAGVIIFIFAFYLWKKFLSDNIIYEIFITFISSALYYFLIFAVSFIYFKYRYNLIYYVLFYLLPVSAATSMVAPIVFYFFRKIDYYRYKRSQTGLKI</sequence>
<comment type="caution">
    <text evidence="2">The sequence shown here is derived from an EMBL/GenBank/DDBJ whole genome shotgun (WGS) entry which is preliminary data.</text>
</comment>
<keyword evidence="1" id="KW-1133">Transmembrane helix</keyword>
<evidence type="ECO:0000313" key="2">
    <source>
        <dbReference type="EMBL" id="RZD16739.1"/>
    </source>
</evidence>
<dbReference type="Proteomes" id="UP000316562">
    <property type="component" value="Unassembled WGS sequence"/>
</dbReference>
<feature type="transmembrane region" description="Helical" evidence="1">
    <location>
        <begin position="33"/>
        <end position="55"/>
    </location>
</feature>
<keyword evidence="1" id="KW-0472">Membrane</keyword>
<evidence type="ECO:0000313" key="3">
    <source>
        <dbReference type="Proteomes" id="UP000316562"/>
    </source>
</evidence>
<feature type="transmembrane region" description="Helical" evidence="1">
    <location>
        <begin position="61"/>
        <end position="87"/>
    </location>
</feature>
<gene>
    <name evidence="2" type="ORF">EVJ46_00415</name>
</gene>
<keyword evidence="1" id="KW-0812">Transmembrane</keyword>
<feature type="transmembrane region" description="Helical" evidence="1">
    <location>
        <begin position="6"/>
        <end position="21"/>
    </location>
</feature>
<proteinExistence type="predicted"/>
<dbReference type="AlphaFoldDB" id="A0A519BHL0"/>
<organism evidence="2 3">
    <name type="scientific">Acididesulfobacter guangdongensis</name>
    <dbReference type="NCBI Taxonomy" id="2597225"/>
    <lineage>
        <taxon>Bacteria</taxon>
        <taxon>Deltaproteobacteria</taxon>
        <taxon>Candidatus Acidulodesulfobacterales</taxon>
        <taxon>Candidatus Acididesulfobacter</taxon>
    </lineage>
</organism>